<organism evidence="1 2">
    <name type="scientific">Dunaliella salina</name>
    <name type="common">Green alga</name>
    <name type="synonym">Protococcus salinus</name>
    <dbReference type="NCBI Taxonomy" id="3046"/>
    <lineage>
        <taxon>Eukaryota</taxon>
        <taxon>Viridiplantae</taxon>
        <taxon>Chlorophyta</taxon>
        <taxon>core chlorophytes</taxon>
        <taxon>Chlorophyceae</taxon>
        <taxon>CS clade</taxon>
        <taxon>Chlamydomonadales</taxon>
        <taxon>Dunaliellaceae</taxon>
        <taxon>Dunaliella</taxon>
    </lineage>
</organism>
<dbReference type="Proteomes" id="UP000815325">
    <property type="component" value="Unassembled WGS sequence"/>
</dbReference>
<accession>A0ABQ7G105</accession>
<evidence type="ECO:0008006" key="3">
    <source>
        <dbReference type="Google" id="ProtNLM"/>
    </source>
</evidence>
<evidence type="ECO:0000313" key="1">
    <source>
        <dbReference type="EMBL" id="KAF5828283.1"/>
    </source>
</evidence>
<reference evidence="1" key="1">
    <citation type="submission" date="2017-08" db="EMBL/GenBank/DDBJ databases">
        <authorList>
            <person name="Polle J.E."/>
            <person name="Barry K."/>
            <person name="Cushman J."/>
            <person name="Schmutz J."/>
            <person name="Tran D."/>
            <person name="Hathwaick L.T."/>
            <person name="Yim W.C."/>
            <person name="Jenkins J."/>
            <person name="Mckie-Krisberg Z.M."/>
            <person name="Prochnik S."/>
            <person name="Lindquist E."/>
            <person name="Dockter R.B."/>
            <person name="Adam C."/>
            <person name="Molina H."/>
            <person name="Bunkerborg J."/>
            <person name="Jin E."/>
            <person name="Buchheim M."/>
            <person name="Magnuson J."/>
        </authorList>
    </citation>
    <scope>NUCLEOTIDE SEQUENCE</scope>
    <source>
        <strain evidence="1">CCAP 19/18</strain>
    </source>
</reference>
<dbReference type="EMBL" id="MU070328">
    <property type="protein sequence ID" value="KAF5828283.1"/>
    <property type="molecule type" value="Genomic_DNA"/>
</dbReference>
<name>A0ABQ7G105_DUNSA</name>
<evidence type="ECO:0000313" key="2">
    <source>
        <dbReference type="Proteomes" id="UP000815325"/>
    </source>
</evidence>
<sequence>MVSLLASECFGCYKAGSEGLRCTFTSLACLCAFFLHVLRENASHEFFLVETCGKHPIRAFFCTAESAKLTTKSDVSVATCIYSSWS</sequence>
<comment type="caution">
    <text evidence="1">The sequence shown here is derived from an EMBL/GenBank/DDBJ whole genome shotgun (WGS) entry which is preliminary data.</text>
</comment>
<proteinExistence type="predicted"/>
<keyword evidence="2" id="KW-1185">Reference proteome</keyword>
<gene>
    <name evidence="1" type="ORF">DUNSADRAFT_17857</name>
</gene>
<protein>
    <recommendedName>
        <fullName evidence="3">Encoded protein</fullName>
    </recommendedName>
</protein>